<name>A0A382TBK3_9ZZZZ</name>
<dbReference type="EMBL" id="UINC01135397">
    <property type="protein sequence ID" value="SVD19514.1"/>
    <property type="molecule type" value="Genomic_DNA"/>
</dbReference>
<protein>
    <submittedName>
        <fullName evidence="1">Uncharacterized protein</fullName>
    </submittedName>
</protein>
<organism evidence="1">
    <name type="scientific">marine metagenome</name>
    <dbReference type="NCBI Taxonomy" id="408172"/>
    <lineage>
        <taxon>unclassified sequences</taxon>
        <taxon>metagenomes</taxon>
        <taxon>ecological metagenomes</taxon>
    </lineage>
</organism>
<feature type="non-terminal residue" evidence="1">
    <location>
        <position position="1"/>
    </location>
</feature>
<sequence length="86" mass="9912">PRDPTVYISGFGTMLLSPLKTDVEQKLGDLHKRSKRGDFEMAWYQISGKNGLSQILPHKLQAIKDADEAMNKPQWKRRITNFKKGR</sequence>
<gene>
    <name evidence="1" type="ORF">METZ01_LOCUS372368</name>
</gene>
<dbReference type="AlphaFoldDB" id="A0A382TBK3"/>
<reference evidence="1" key="1">
    <citation type="submission" date="2018-05" db="EMBL/GenBank/DDBJ databases">
        <authorList>
            <person name="Lanie J.A."/>
            <person name="Ng W.-L."/>
            <person name="Kazmierczak K.M."/>
            <person name="Andrzejewski T.M."/>
            <person name="Davidsen T.M."/>
            <person name="Wayne K.J."/>
            <person name="Tettelin H."/>
            <person name="Glass J.I."/>
            <person name="Rusch D."/>
            <person name="Podicherti R."/>
            <person name="Tsui H.-C.T."/>
            <person name="Winkler M.E."/>
        </authorList>
    </citation>
    <scope>NUCLEOTIDE SEQUENCE</scope>
</reference>
<accession>A0A382TBK3</accession>
<evidence type="ECO:0000313" key="1">
    <source>
        <dbReference type="EMBL" id="SVD19514.1"/>
    </source>
</evidence>
<proteinExistence type="predicted"/>